<name>A0A9P1CZU5_9DINO</name>
<dbReference type="SUPFAM" id="SSF53335">
    <property type="entry name" value="S-adenosyl-L-methionine-dependent methyltransferases"/>
    <property type="match status" value="1"/>
</dbReference>
<dbReference type="OrthoDB" id="448994at2759"/>
<feature type="coiled-coil region" evidence="1">
    <location>
        <begin position="1568"/>
        <end position="1602"/>
    </location>
</feature>
<dbReference type="EMBL" id="CAMXCT020002613">
    <property type="protein sequence ID" value="CAL1152716.1"/>
    <property type="molecule type" value="Genomic_DNA"/>
</dbReference>
<reference evidence="4" key="2">
    <citation type="submission" date="2024-04" db="EMBL/GenBank/DDBJ databases">
        <authorList>
            <person name="Chen Y."/>
            <person name="Shah S."/>
            <person name="Dougan E. K."/>
            <person name="Thang M."/>
            <person name="Chan C."/>
        </authorList>
    </citation>
    <scope>NUCLEOTIDE SEQUENCE [LARGE SCALE GENOMIC DNA]</scope>
</reference>
<dbReference type="InterPro" id="IPR029063">
    <property type="entry name" value="SAM-dependent_MTases_sf"/>
</dbReference>
<keyword evidence="5" id="KW-1185">Reference proteome</keyword>
<evidence type="ECO:0000313" key="4">
    <source>
        <dbReference type="EMBL" id="CAL1152716.1"/>
    </source>
</evidence>
<evidence type="ECO:0000313" key="5">
    <source>
        <dbReference type="Proteomes" id="UP001152797"/>
    </source>
</evidence>
<evidence type="ECO:0000313" key="3">
    <source>
        <dbReference type="EMBL" id="CAI3999341.1"/>
    </source>
</evidence>
<dbReference type="CDD" id="cd04508">
    <property type="entry name" value="Tudor_SF"/>
    <property type="match status" value="1"/>
</dbReference>
<gene>
    <name evidence="3" type="ORF">C1SCF055_LOCUS25553</name>
</gene>
<keyword evidence="1" id="KW-0175">Coiled coil</keyword>
<dbReference type="EMBL" id="CAMXCT030002613">
    <property type="protein sequence ID" value="CAL4786653.1"/>
    <property type="molecule type" value="Genomic_DNA"/>
</dbReference>
<sequence length="1803" mass="200371">MDISPEKGRAVLSAAADAKEDRHARPILEFNAAASLKEILGHSCAGPAPLVKQLLTLLSEAAEENCQARRDGAKALIDSAAQDLQWILALFCASFLDASEVDDPDLGDLDIGVASPDASPAPDVAESAGTEVWACWPGDGRWFRAKVTSVRGSSVSVAWLRRGSEKVGEEDEYLSSTGCDELCEPQVLPRVCGDRCEWPRLYAQVFRCGSPLLQVPHGRLRWFEGPVRSQRAIARAAVKLRNSPVVGSFLLRRIWPVNFCGDHGVRESDQPRRVEEVISSTDVEQRAKEQIAALKSSYHIVLTPDRDIYPEQISLENSDLSGFRIVVGNALPFGLDHTNTYRIRNLPIGAEMDQFRMDARHAANAMAVIPGVAVAPVGGVAGAGVVQAGGGAQGDEGSKWLVVETDGGRVRGDPVTLDGSEIIHGAVGLKSQDGRFYAIRQVPTAEVEKYAGKEAAADARLLGVAFQNKSRVERLWRDVASDMTQESFDDWNVPGPRTAHWCSQFLNRRNGGPTEHHRYWVSNNGLTSDMWGVMEHENLMKVLDKMGRFDGLDLSNIAAAEMAFRRVQLIEYFYSDKGPGGGKGSGKDKDKKHEDLSYKSEAAIFTGTHREFGDVIMVAPDLLEYVSKEVERDAAVLKQVRKAGLGYAGESLPASLAGYSRDLVSLPEVGGVPSSLDNIFGSQAPLILDTLRHELLSPGVAKARVVDSELQRPYVDPILLHQKAVYADFIQRLFHSNLVEFRLKARESVGVFFVWKKSGRQRMVIDARKSNLWFDTPHKVSLATGSAFARIQVDDGPPVQVGGVDISDAFYRIELPSEFRDLFALPPLSARALGLTALEGQAIPGGQLIFPCVRVVPMGWSHGYANVVTKLQLLWKLRFAILQLIEDGWGSGRLVEKIVGHITFAALLRREILSCLQAVYVYIRKSYHVHSRLWPEVKRELRWVASLLPLIQRDLSAGWGDYVHATDASHWGRGVARAAVPADMMRHESKWHDRWRFSRASEHDLQSRLVEGAKGAEDILEFERDQLQHVGEPIDELSPEFLDREWTRVESNAWSRREPIPVLEGRALVWLVQNMDNLTFLETKNVSKSRNLSYQKAWEEFQTFVSREHIKTSTLMQLDAAAAWWIDQLFFAGEDVATVMTFMASVLQHRSDVVKMASMTRAMRSMKGFKKMAPGQSRVPLPFPMLSRIVEQIAKDPDNRMVCVWLLMTWHIVGRPGEMLKLQWQHVVAPNRINPFWSVITSPSSTEEGCHQPSKIGEMDESVTLDMEFLQWMKPLLKTLKQNQARGSFDRSALQEAAPRASDEEGQVADVGVSEEVRAGRQTRTGFRVAFRNGTEQMLRSRKKFSPALAPLFWMQRSPPASLFLELFAGGGGISKAVKKVMKGKVTVVTIDILQSTVHDLEKKSLQSFIVDLIERGLVVGVWMGTPCTSWSRARRHDGKGPPPLRSDEHLWGLAGLNLKDQVVTAKDRPAQAVVEKADRWRQQLGRVEELSQRFRSLRNACNKLAAQSAGPLPRDPLQGLAEQLAALRSESEARMADLLGAAEARASAGGGINEQLSSSTEGFQVEIDSMHQEQQALQSRLKQLQAERQDVLKKLQALDEEIAVATSAYQASTQRERQVRASQKRVAGELKRELSIEEVEARKVGDRQRLLMEATAASKDIEGLLESRTEAAKARLAAWEQLGERQAKAQGVCLQSEKERARACEELLAGWHAAVWGPDAQELSQDPKTLSTLRALHGRSSSSLQQAWKDTVQLAAECLGEDGSEELSRAAERYKAMLKEIKSHLQEVTGSWRGQIFHHHLL</sequence>
<evidence type="ECO:0000256" key="1">
    <source>
        <dbReference type="SAM" id="Coils"/>
    </source>
</evidence>
<dbReference type="EMBL" id="CAMXCT010002613">
    <property type="protein sequence ID" value="CAI3999341.1"/>
    <property type="molecule type" value="Genomic_DNA"/>
</dbReference>
<proteinExistence type="predicted"/>
<accession>A0A9P1CZU5</accession>
<feature type="region of interest" description="Disordered" evidence="2">
    <location>
        <begin position="1290"/>
        <end position="1309"/>
    </location>
</feature>
<evidence type="ECO:0000256" key="2">
    <source>
        <dbReference type="SAM" id="MobiDB-lite"/>
    </source>
</evidence>
<comment type="caution">
    <text evidence="3">The sequence shown here is derived from an EMBL/GenBank/DDBJ whole genome shotgun (WGS) entry which is preliminary data.</text>
</comment>
<organism evidence="3">
    <name type="scientific">Cladocopium goreaui</name>
    <dbReference type="NCBI Taxonomy" id="2562237"/>
    <lineage>
        <taxon>Eukaryota</taxon>
        <taxon>Sar</taxon>
        <taxon>Alveolata</taxon>
        <taxon>Dinophyceae</taxon>
        <taxon>Suessiales</taxon>
        <taxon>Symbiodiniaceae</taxon>
        <taxon>Cladocopium</taxon>
    </lineage>
</organism>
<dbReference type="Proteomes" id="UP001152797">
    <property type="component" value="Unassembled WGS sequence"/>
</dbReference>
<protein>
    <submittedName>
        <fullName evidence="3">Uncharacterized protein</fullName>
    </submittedName>
</protein>
<reference evidence="3" key="1">
    <citation type="submission" date="2022-10" db="EMBL/GenBank/DDBJ databases">
        <authorList>
            <person name="Chen Y."/>
            <person name="Dougan E. K."/>
            <person name="Chan C."/>
            <person name="Rhodes N."/>
            <person name="Thang M."/>
        </authorList>
    </citation>
    <scope>NUCLEOTIDE SEQUENCE</scope>
</reference>